<evidence type="ECO:0000256" key="2">
    <source>
        <dbReference type="ARBA" id="ARBA00012438"/>
    </source>
</evidence>
<evidence type="ECO:0000256" key="7">
    <source>
        <dbReference type="ARBA" id="ARBA00022840"/>
    </source>
</evidence>
<dbReference type="PANTHER" id="PTHR44936:SF9">
    <property type="entry name" value="SENSOR PROTEIN CREC"/>
    <property type="match status" value="1"/>
</dbReference>
<dbReference type="GO" id="GO:0005524">
    <property type="term" value="F:ATP binding"/>
    <property type="evidence" value="ECO:0007669"/>
    <property type="project" value="UniProtKB-KW"/>
</dbReference>
<keyword evidence="6" id="KW-0418">Kinase</keyword>
<dbReference type="GO" id="GO:0000160">
    <property type="term" value="P:phosphorelay signal transduction system"/>
    <property type="evidence" value="ECO:0007669"/>
    <property type="project" value="UniProtKB-KW"/>
</dbReference>
<dbReference type="STRING" id="87626.PTD2_02651"/>
<evidence type="ECO:0000313" key="12">
    <source>
        <dbReference type="EMBL" id="EAR30433.1"/>
    </source>
</evidence>
<organism evidence="12 13">
    <name type="scientific">Pseudoalteromonas tunicata D2</name>
    <dbReference type="NCBI Taxonomy" id="87626"/>
    <lineage>
        <taxon>Bacteria</taxon>
        <taxon>Pseudomonadati</taxon>
        <taxon>Pseudomonadota</taxon>
        <taxon>Gammaproteobacteria</taxon>
        <taxon>Alteromonadales</taxon>
        <taxon>Pseudoalteromonadaceae</taxon>
        <taxon>Pseudoalteromonas</taxon>
    </lineage>
</organism>
<evidence type="ECO:0000256" key="8">
    <source>
        <dbReference type="ARBA" id="ARBA00023012"/>
    </source>
</evidence>
<evidence type="ECO:0000256" key="3">
    <source>
        <dbReference type="ARBA" id="ARBA00022553"/>
    </source>
</evidence>
<dbReference type="OrthoDB" id="9811306at2"/>
<keyword evidence="9" id="KW-0175">Coiled coil</keyword>
<comment type="catalytic activity">
    <reaction evidence="1">
        <text>ATP + protein L-histidine = ADP + protein N-phospho-L-histidine.</text>
        <dbReference type="EC" id="2.7.13.3"/>
    </reaction>
</comment>
<evidence type="ECO:0000256" key="6">
    <source>
        <dbReference type="ARBA" id="ARBA00022777"/>
    </source>
</evidence>
<dbReference type="Pfam" id="PF00672">
    <property type="entry name" value="HAMP"/>
    <property type="match status" value="1"/>
</dbReference>
<dbReference type="HOGENOM" id="CLU_455513_0_0_6"/>
<dbReference type="InterPro" id="IPR050980">
    <property type="entry name" value="2C_sensor_his_kinase"/>
</dbReference>
<dbReference type="eggNOG" id="COG3850">
    <property type="taxonomic scope" value="Bacteria"/>
</dbReference>
<evidence type="ECO:0000313" key="13">
    <source>
        <dbReference type="Proteomes" id="UP000006201"/>
    </source>
</evidence>
<evidence type="ECO:0000256" key="1">
    <source>
        <dbReference type="ARBA" id="ARBA00000085"/>
    </source>
</evidence>
<proteinExistence type="predicted"/>
<dbReference type="Gene3D" id="3.60.40.10">
    <property type="entry name" value="PPM-type phosphatase domain"/>
    <property type="match status" value="1"/>
</dbReference>
<evidence type="ECO:0000256" key="10">
    <source>
        <dbReference type="SAM" id="Phobius"/>
    </source>
</evidence>
<dbReference type="Proteomes" id="UP000006201">
    <property type="component" value="Unassembled WGS sequence"/>
</dbReference>
<dbReference type="CDD" id="cd06225">
    <property type="entry name" value="HAMP"/>
    <property type="match status" value="1"/>
</dbReference>
<dbReference type="PROSITE" id="PS50885">
    <property type="entry name" value="HAMP"/>
    <property type="match status" value="1"/>
</dbReference>
<dbReference type="RefSeq" id="WP_009836731.1">
    <property type="nucleotide sequence ID" value="NZ_AAOH01000001.1"/>
</dbReference>
<keyword evidence="4" id="KW-0808">Transferase</keyword>
<evidence type="ECO:0000256" key="9">
    <source>
        <dbReference type="SAM" id="Coils"/>
    </source>
</evidence>
<dbReference type="InterPro" id="IPR003660">
    <property type="entry name" value="HAMP_dom"/>
</dbReference>
<dbReference type="InterPro" id="IPR036457">
    <property type="entry name" value="PPM-type-like_dom_sf"/>
</dbReference>
<gene>
    <name evidence="12" type="ORF">PTD2_02651</name>
</gene>
<dbReference type="PANTHER" id="PTHR44936">
    <property type="entry name" value="SENSOR PROTEIN CREC"/>
    <property type="match status" value="1"/>
</dbReference>
<feature type="domain" description="HAMP" evidence="11">
    <location>
        <begin position="277"/>
        <end position="329"/>
    </location>
</feature>
<dbReference type="eggNOG" id="COG2208">
    <property type="taxonomic scope" value="Bacteria"/>
</dbReference>
<feature type="transmembrane region" description="Helical" evidence="10">
    <location>
        <begin position="9"/>
        <end position="29"/>
    </location>
</feature>
<reference evidence="12 13" key="1">
    <citation type="submission" date="2006-02" db="EMBL/GenBank/DDBJ databases">
        <authorList>
            <person name="Moran M.A."/>
            <person name="Kjelleberg S."/>
            <person name="Egan S."/>
            <person name="Saunders N."/>
            <person name="Thomas T."/>
            <person name="Ferriera S."/>
            <person name="Johnson J."/>
            <person name="Kravitz S."/>
            <person name="Halpern A."/>
            <person name="Remington K."/>
            <person name="Beeson K."/>
            <person name="Tran B."/>
            <person name="Rogers Y.-H."/>
            <person name="Friedman R."/>
            <person name="Venter J.C."/>
        </authorList>
    </citation>
    <scope>NUCLEOTIDE SEQUENCE [LARGE SCALE GENOMIC DNA]</scope>
    <source>
        <strain evidence="12 13">D2</strain>
    </source>
</reference>
<dbReference type="SUPFAM" id="SSF158472">
    <property type="entry name" value="HAMP domain-like"/>
    <property type="match status" value="1"/>
</dbReference>
<evidence type="ECO:0000256" key="4">
    <source>
        <dbReference type="ARBA" id="ARBA00022679"/>
    </source>
</evidence>
<dbReference type="EMBL" id="AAOH01000001">
    <property type="protein sequence ID" value="EAR30433.1"/>
    <property type="molecule type" value="Genomic_DNA"/>
</dbReference>
<dbReference type="GO" id="GO:0004673">
    <property type="term" value="F:protein histidine kinase activity"/>
    <property type="evidence" value="ECO:0007669"/>
    <property type="project" value="UniProtKB-EC"/>
</dbReference>
<dbReference type="Gene3D" id="6.10.340.10">
    <property type="match status" value="1"/>
</dbReference>
<feature type="coiled-coil region" evidence="9">
    <location>
        <begin position="335"/>
        <end position="373"/>
    </location>
</feature>
<comment type="caution">
    <text evidence="12">The sequence shown here is derived from an EMBL/GenBank/DDBJ whole genome shotgun (WGS) entry which is preliminary data.</text>
</comment>
<feature type="transmembrane region" description="Helical" evidence="10">
    <location>
        <begin position="256"/>
        <end position="279"/>
    </location>
</feature>
<name>A4C4F1_9GAMM</name>
<dbReference type="SMART" id="SM00304">
    <property type="entry name" value="HAMP"/>
    <property type="match status" value="1"/>
</dbReference>
<keyword evidence="3" id="KW-0597">Phosphoprotein</keyword>
<keyword evidence="10" id="KW-0812">Transmembrane</keyword>
<sequence length="603" mass="67899">MRISFAVKLGVLMIVLMTALVGSILIYFYQYSVATLNNDLKQAIGDVTRTASFVFKEEEREQIMQLRNKLNSTLSDDFALKVRSFSQLEEGSTELLLSQEQSKALEGTLDFQYLVQLLRRIQEGSRNRVNALGLLPQTNILATNASRAAWAYLLVRVPNTQAKDALMFLADSNYQKDDFSTEGNPIGNMYRPPAFFTAPFTQGVMGIADNWYTDEFGTVMTALVPIKAENGEVIAVLGIDYDVASFQNRIEKQKQISWSVFGVSLIVALTIALVIAGWISLPLSKLRSGAEQLSRQDFAYRVRIKSHDEFGVLANTFNQVSEKLGQFTSNLEAIVDERTAQLTKANEKVIELNKRLSEENEYLGAEVDNLLELRKKYMPYINSRVKIGEFELSLNYLPSRNIAGDFWQILPQGQLQPALYFGQVSGGGLETASLTLQLQSLLQYQIGDTQDKLAASNHMVLQQSKILNCDFLVKMLAIEFDNHNLKIVGQCQDPILFNKKRCTEISITQDNFVLGLNHHLDLKAIDCTPQLDDVLLVYSSGFRQALLKLSNHKQDFATCSDLIAASGLQQHSSQELLEKFRSEIWFNDFPSDISFIQIKRINV</sequence>
<protein>
    <recommendedName>
        <fullName evidence="2">histidine kinase</fullName>
        <ecNumber evidence="2">2.7.13.3</ecNumber>
    </recommendedName>
</protein>
<keyword evidence="10" id="KW-1133">Transmembrane helix</keyword>
<keyword evidence="10" id="KW-0472">Membrane</keyword>
<keyword evidence="5" id="KW-0547">Nucleotide-binding</keyword>
<dbReference type="AlphaFoldDB" id="A4C4F1"/>
<dbReference type="GO" id="GO:0016020">
    <property type="term" value="C:membrane"/>
    <property type="evidence" value="ECO:0007669"/>
    <property type="project" value="InterPro"/>
</dbReference>
<evidence type="ECO:0000256" key="5">
    <source>
        <dbReference type="ARBA" id="ARBA00022741"/>
    </source>
</evidence>
<keyword evidence="7" id="KW-0067">ATP-binding</keyword>
<dbReference type="EC" id="2.7.13.3" evidence="2"/>
<keyword evidence="13" id="KW-1185">Reference proteome</keyword>
<keyword evidence="8" id="KW-0902">Two-component regulatory system</keyword>
<evidence type="ECO:0000259" key="11">
    <source>
        <dbReference type="PROSITE" id="PS50885"/>
    </source>
</evidence>
<accession>A4C4F1</accession>